<keyword evidence="3" id="KW-0378">Hydrolase</keyword>
<evidence type="ECO:0000313" key="3">
    <source>
        <dbReference type="EMBL" id="AIE98672.1"/>
    </source>
</evidence>
<sequence>MVEEIIEGFKGRISKNAIILEDRDVENELERRGFGEREGKRLSLHYYEVLYLMYTGKLEVVNRGKKVSVNDMVKRYLKNNSQVWTKFLIYRDLRSRGYVAKEGFGFGVDFRVYDRGTFGSKPAKYVIFGIKEGTETITGNLDDMVRKIGRMGKETIIAVIERRGEVIYYKLSEMRFRDRE</sequence>
<dbReference type="Pfam" id="PF02778">
    <property type="entry name" value="tRNA_int_endo_N"/>
    <property type="match status" value="1"/>
</dbReference>
<dbReference type="Gene3D" id="3.40.1170.20">
    <property type="entry name" value="tRNA intron endonuclease, N-terminal domain"/>
    <property type="match status" value="1"/>
</dbReference>
<organism evidence="3">
    <name type="scientific">uncultured marine thaumarchaeote KM3_06_C02</name>
    <dbReference type="NCBI Taxonomy" id="1455976"/>
    <lineage>
        <taxon>Archaea</taxon>
        <taxon>Nitrososphaerota</taxon>
        <taxon>environmental samples</taxon>
    </lineage>
</organism>
<reference evidence="3" key="1">
    <citation type="journal article" date="2014" name="Genome Biol. Evol.">
        <title>Pangenome evidence for extensive interdomain horizontal transfer affecting lineage core and shell genes in uncultured planktonic thaumarchaeota and euryarchaeota.</title>
        <authorList>
            <person name="Deschamps P."/>
            <person name="Zivanovic Y."/>
            <person name="Moreira D."/>
            <person name="Rodriguez-Valera F."/>
            <person name="Lopez-Garcia P."/>
        </authorList>
    </citation>
    <scope>NUCLEOTIDE SEQUENCE</scope>
</reference>
<evidence type="ECO:0000259" key="2">
    <source>
        <dbReference type="Pfam" id="PF02778"/>
    </source>
</evidence>
<dbReference type="Pfam" id="PF01974">
    <property type="entry name" value="tRNA_int_endo"/>
    <property type="match status" value="1"/>
</dbReference>
<keyword evidence="3" id="KW-0456">Lyase</keyword>
<keyword evidence="3" id="KW-0540">Nuclease</keyword>
<dbReference type="EC" id="4.6.1.16" evidence="3"/>
<evidence type="ECO:0000259" key="1">
    <source>
        <dbReference type="Pfam" id="PF01974"/>
    </source>
</evidence>
<dbReference type="Gene3D" id="3.40.1350.10">
    <property type="match status" value="1"/>
</dbReference>
<name>A0A075GAG1_9ARCH</name>
<protein>
    <submittedName>
        <fullName evidence="3">tRNA splicing endonuclease</fullName>
        <ecNumber evidence="3">4.6.1.16</ecNumber>
    </submittedName>
</protein>
<dbReference type="NCBIfam" id="TIGR00324">
    <property type="entry name" value="endA"/>
    <property type="match status" value="1"/>
</dbReference>
<dbReference type="GO" id="GO:0006388">
    <property type="term" value="P:tRNA splicing, via endonucleolytic cleavage and ligation"/>
    <property type="evidence" value="ECO:0007669"/>
    <property type="project" value="InterPro"/>
</dbReference>
<dbReference type="InterPro" id="IPR036167">
    <property type="entry name" value="tRNA_intron_Endo_cat-like_sf"/>
</dbReference>
<dbReference type="PANTHER" id="PTHR21227:SF0">
    <property type="entry name" value="TRNA-SPLICING ENDONUCLEASE SUBUNIT SEN2"/>
    <property type="match status" value="1"/>
</dbReference>
<dbReference type="InterPro" id="IPR011856">
    <property type="entry name" value="tRNA_endonuc-like_dom_sf"/>
</dbReference>
<dbReference type="GO" id="GO:0005737">
    <property type="term" value="C:cytoplasm"/>
    <property type="evidence" value="ECO:0007669"/>
    <property type="project" value="TreeGrafter"/>
</dbReference>
<feature type="domain" description="tRNA intron endonuclease catalytic" evidence="1">
    <location>
        <begin position="84"/>
        <end position="168"/>
    </location>
</feature>
<dbReference type="CDD" id="cd22363">
    <property type="entry name" value="tRNA-intron_lyase_C"/>
    <property type="match status" value="1"/>
</dbReference>
<dbReference type="GO" id="GO:0000213">
    <property type="term" value="F:tRNA-intron lyase activity"/>
    <property type="evidence" value="ECO:0007669"/>
    <property type="project" value="UniProtKB-EC"/>
</dbReference>
<dbReference type="SUPFAM" id="SSF55267">
    <property type="entry name" value="tRNA-intron endonuclease N-terminal domain-like"/>
    <property type="match status" value="1"/>
</dbReference>
<dbReference type="InterPro" id="IPR006676">
    <property type="entry name" value="tRNA_splic"/>
</dbReference>
<dbReference type="GO" id="GO:0003676">
    <property type="term" value="F:nucleic acid binding"/>
    <property type="evidence" value="ECO:0007669"/>
    <property type="project" value="InterPro"/>
</dbReference>
<dbReference type="InterPro" id="IPR006678">
    <property type="entry name" value="tRNA_intron_Endonuc_N"/>
</dbReference>
<dbReference type="SUPFAM" id="SSF53032">
    <property type="entry name" value="tRNA-intron endonuclease catalytic domain-like"/>
    <property type="match status" value="1"/>
</dbReference>
<feature type="domain" description="tRNA intron endonuclease N-terminal" evidence="2">
    <location>
        <begin position="10"/>
        <end position="72"/>
    </location>
</feature>
<keyword evidence="3" id="KW-0255">Endonuclease</keyword>
<dbReference type="InterPro" id="IPR006677">
    <property type="entry name" value="tRNA_intron_Endonuc_cat-like"/>
</dbReference>
<proteinExistence type="predicted"/>
<dbReference type="InterPro" id="IPR036740">
    <property type="entry name" value="tRNA_intron_Endonuc_N_sf"/>
</dbReference>
<dbReference type="EMBL" id="KF900541">
    <property type="protein sequence ID" value="AIE98672.1"/>
    <property type="molecule type" value="Genomic_DNA"/>
</dbReference>
<accession>A0A075GAG1</accession>
<dbReference type="PANTHER" id="PTHR21227">
    <property type="entry name" value="TRNA-SPLICING ENDONUCLEASE SUBUNIT SEN2"/>
    <property type="match status" value="1"/>
</dbReference>
<dbReference type="AlphaFoldDB" id="A0A075GAG1"/>